<evidence type="ECO:0000313" key="19">
    <source>
        <dbReference type="EMBL" id="AWD33716.1"/>
    </source>
</evidence>
<keyword evidence="14" id="KW-1038">Host endoplasmic reticulum</keyword>
<keyword evidence="9 17" id="KW-0946">Virion</keyword>
<dbReference type="GO" id="GO:0019028">
    <property type="term" value="C:viral capsid"/>
    <property type="evidence" value="ECO:0007669"/>
    <property type="project" value="UniProtKB-UniRule"/>
</dbReference>
<evidence type="ECO:0000256" key="9">
    <source>
        <dbReference type="ARBA" id="ARBA00022844"/>
    </source>
</evidence>
<dbReference type="RefSeq" id="YP_010087533.1">
    <property type="nucleotide sequence ID" value="NC_055557.1"/>
</dbReference>
<keyword evidence="16" id="KW-1160">Virus entry into host cell</keyword>
<dbReference type="GO" id="GO:0075732">
    <property type="term" value="P:viral penetration into host nucleus"/>
    <property type="evidence" value="ECO:0007669"/>
    <property type="project" value="UniProtKB-KW"/>
</dbReference>
<comment type="similarity">
    <text evidence="4 17">Belongs to the polyomaviruses capsid protein VP2 family.</text>
</comment>
<feature type="compositionally biased region" description="Basic residues" evidence="18">
    <location>
        <begin position="331"/>
        <end position="351"/>
    </location>
</feature>
<evidence type="ECO:0000313" key="20">
    <source>
        <dbReference type="EMBL" id="AWD33722.1"/>
    </source>
</evidence>
<dbReference type="GO" id="GO:0046718">
    <property type="term" value="P:symbiont entry into host cell"/>
    <property type="evidence" value="ECO:0007669"/>
    <property type="project" value="UniProtKB-KW"/>
</dbReference>
<organism evidence="19 21">
    <name type="scientific">Capra aegagrus polyomavirus 1</name>
    <dbReference type="NCBI Taxonomy" id="2170409"/>
    <lineage>
        <taxon>Viruses</taxon>
        <taxon>Monodnaviria</taxon>
        <taxon>Shotokuvirae</taxon>
        <taxon>Cossaviricota</taxon>
        <taxon>Papovaviricetes</taxon>
        <taxon>Sepolyvirales</taxon>
        <taxon>Polyomaviridae</taxon>
        <taxon>Epsilonpolyomavirus</taxon>
        <taxon>Epsilonpolyomavirus caprae</taxon>
    </lineage>
</organism>
<proteinExistence type="inferred from homology"/>
<evidence type="ECO:0000256" key="8">
    <source>
        <dbReference type="ARBA" id="ARBA00022707"/>
    </source>
</evidence>
<accession>A0A2S1CJI2</accession>
<evidence type="ECO:0000256" key="12">
    <source>
        <dbReference type="ARBA" id="ARBA00023125"/>
    </source>
</evidence>
<evidence type="ECO:0000256" key="13">
    <source>
        <dbReference type="ARBA" id="ARBA00023136"/>
    </source>
</evidence>
<keyword evidence="21" id="KW-1185">Reference proteome</keyword>
<dbReference type="EMBL" id="MG654480">
    <property type="protein sequence ID" value="AWD33722.1"/>
    <property type="molecule type" value="Genomic_DNA"/>
</dbReference>
<keyword evidence="11" id="KW-0426">Late protein</keyword>
<sequence length="351" mass="38803">MGALLTILAEVFELATATGLSAEAILTGEAFTTAELLQAHIANLVEVGELTVAEALAATEVSSEAFEALQGISALLPTAVIGTAATEGAILGSLITLTATSSALYPNTWKHSTPSANLNPEMALIPYVGDLDIFFPGADTISRFIYTIDPFRWASHLYNLIGRAIWDHLYREARHQIAFHTTDLAQRTAQGIHHTIANFLENARWTVSHLGTNLYDSLHQYYRQLPSLNPPQARELARRLGLKEPDRRVFEKGEEGAQHPVSAEYVEKYSAPGGAEQRVAPDWLLPLLLGLYGDLTPAWEAEVEEEENEQEEYEPPQKRIKRTAKSGSKANNKRGNRSARSPYRTRQHNHN</sequence>
<keyword evidence="8" id="KW-0519">Myristate</keyword>
<dbReference type="Proteomes" id="UP000682553">
    <property type="component" value="Segment"/>
</dbReference>
<evidence type="ECO:0000256" key="18">
    <source>
        <dbReference type="SAM" id="MobiDB-lite"/>
    </source>
</evidence>
<keyword evidence="5" id="KW-1163">Viral penetration into host nucleus</keyword>
<evidence type="ECO:0000256" key="4">
    <source>
        <dbReference type="ARBA" id="ARBA00006444"/>
    </source>
</evidence>
<dbReference type="GO" id="GO:0005198">
    <property type="term" value="F:structural molecule activity"/>
    <property type="evidence" value="ECO:0007669"/>
    <property type="project" value="UniProtKB-UniRule"/>
</dbReference>
<evidence type="ECO:0000256" key="15">
    <source>
        <dbReference type="ARBA" id="ARBA00023288"/>
    </source>
</evidence>
<dbReference type="GO" id="GO:0003677">
    <property type="term" value="F:DNA binding"/>
    <property type="evidence" value="ECO:0007669"/>
    <property type="project" value="UniProtKB-KW"/>
</dbReference>
<evidence type="ECO:0000256" key="1">
    <source>
        <dbReference type="ARBA" id="ARBA00004147"/>
    </source>
</evidence>
<dbReference type="GO" id="GO:0043657">
    <property type="term" value="C:host cell"/>
    <property type="evidence" value="ECO:0007669"/>
    <property type="project" value="GOC"/>
</dbReference>
<dbReference type="GO" id="GO:0042025">
    <property type="term" value="C:host cell nucleus"/>
    <property type="evidence" value="ECO:0007669"/>
    <property type="project" value="UniProtKB-SubCell"/>
</dbReference>
<dbReference type="Pfam" id="PF00761">
    <property type="entry name" value="Polyoma_coat2"/>
    <property type="match status" value="1"/>
</dbReference>
<evidence type="ECO:0000256" key="2">
    <source>
        <dbReference type="ARBA" id="ARBA00004328"/>
    </source>
</evidence>
<evidence type="ECO:0000256" key="3">
    <source>
        <dbReference type="ARBA" id="ARBA00004625"/>
    </source>
</evidence>
<evidence type="ECO:0000313" key="21">
    <source>
        <dbReference type="Proteomes" id="UP000682553"/>
    </source>
</evidence>
<keyword evidence="7" id="KW-1048">Host nucleus</keyword>
<evidence type="ECO:0000256" key="7">
    <source>
        <dbReference type="ARBA" id="ARBA00022562"/>
    </source>
</evidence>
<dbReference type="GeneID" id="65102824"/>
<comment type="subcellular location">
    <subcellularLocation>
        <location evidence="3">Host endoplasmic reticulum membrane</location>
    </subcellularLocation>
    <subcellularLocation>
        <location evidence="1">Host nucleus</location>
    </subcellularLocation>
    <subcellularLocation>
        <location evidence="2">Virion</location>
    </subcellularLocation>
</comment>
<evidence type="ECO:0000256" key="10">
    <source>
        <dbReference type="ARBA" id="ARBA00022870"/>
    </source>
</evidence>
<evidence type="ECO:0000256" key="16">
    <source>
        <dbReference type="ARBA" id="ARBA00023296"/>
    </source>
</evidence>
<feature type="compositionally biased region" description="Acidic residues" evidence="18">
    <location>
        <begin position="302"/>
        <end position="314"/>
    </location>
</feature>
<keyword evidence="12" id="KW-0238">DNA-binding</keyword>
<keyword evidence="13" id="KW-0472">Membrane</keyword>
<reference evidence="19 21" key="1">
    <citation type="submission" date="2017-12" db="EMBL/GenBank/DDBJ databases">
        <title>Identification of novel polyomaviruses in members of multiple mammalian orders.</title>
        <authorList>
            <person name="Ehlers B."/>
            <person name="Walter C."/>
            <person name="Liebmann S."/>
            <person name="Richter D."/>
            <person name="Ulrich R.G."/>
            <person name="Leendertz F.H."/>
            <person name="Calvignac-Spencer S."/>
        </authorList>
    </citation>
    <scope>NUCLEOTIDE SEQUENCE [LARGE SCALE GENOMIC DNA]</scope>
    <source>
        <strain evidence="19">7515 C-008-11-3B</strain>
        <strain evidence="20">9483 C-023/15</strain>
    </source>
</reference>
<name>A0A2S1CJI2_9POLY</name>
<dbReference type="GO" id="GO:0044167">
    <property type="term" value="C:host cell endoplasmic reticulum membrane"/>
    <property type="evidence" value="ECO:0007669"/>
    <property type="project" value="UniProtKB-SubCell"/>
</dbReference>
<evidence type="ECO:0000256" key="14">
    <source>
        <dbReference type="ARBA" id="ARBA00023184"/>
    </source>
</evidence>
<evidence type="ECO:0000256" key="11">
    <source>
        <dbReference type="ARBA" id="ARBA00022921"/>
    </source>
</evidence>
<keyword evidence="10" id="KW-1043">Host membrane</keyword>
<dbReference type="KEGG" id="vg:65102824"/>
<evidence type="ECO:0000256" key="5">
    <source>
        <dbReference type="ARBA" id="ARBA00022524"/>
    </source>
</evidence>
<evidence type="ECO:0000256" key="6">
    <source>
        <dbReference type="ARBA" id="ARBA00022561"/>
    </source>
</evidence>
<dbReference type="EMBL" id="MG654479">
    <property type="protein sequence ID" value="AWD33716.1"/>
    <property type="molecule type" value="Genomic_DNA"/>
</dbReference>
<keyword evidence="6 17" id="KW-0167">Capsid protein</keyword>
<gene>
    <name evidence="19" type="primary">VP2</name>
</gene>
<feature type="region of interest" description="Disordered" evidence="18">
    <location>
        <begin position="302"/>
        <end position="351"/>
    </location>
</feature>
<protein>
    <recommendedName>
        <fullName evidence="17">Minor capsid protein</fullName>
    </recommendedName>
</protein>
<keyword evidence="15" id="KW-0449">Lipoprotein</keyword>
<dbReference type="InterPro" id="IPR001070">
    <property type="entry name" value="Polyoma_coat_VP2"/>
</dbReference>
<dbReference type="PIRSF" id="PIRSF003377">
    <property type="entry name" value="Polyoma_coat2"/>
    <property type="match status" value="1"/>
</dbReference>
<evidence type="ECO:0000256" key="17">
    <source>
        <dbReference type="PIRNR" id="PIRNR003377"/>
    </source>
</evidence>